<accession>A0A8S3VMF2</accession>
<feature type="region of interest" description="Disordered" evidence="1">
    <location>
        <begin position="44"/>
        <end position="77"/>
    </location>
</feature>
<comment type="caution">
    <text evidence="2">The sequence shown here is derived from an EMBL/GenBank/DDBJ whole genome shotgun (WGS) entry which is preliminary data.</text>
</comment>
<evidence type="ECO:0000313" key="3">
    <source>
        <dbReference type="Proteomes" id="UP000683360"/>
    </source>
</evidence>
<dbReference type="OrthoDB" id="10386018at2759"/>
<proteinExistence type="predicted"/>
<keyword evidence="3" id="KW-1185">Reference proteome</keyword>
<name>A0A8S3VMF2_MYTED</name>
<gene>
    <name evidence="2" type="ORF">MEDL_68768</name>
</gene>
<dbReference type="EMBL" id="CAJPWZ010003330">
    <property type="protein sequence ID" value="CAG2257571.1"/>
    <property type="molecule type" value="Genomic_DNA"/>
</dbReference>
<dbReference type="AlphaFoldDB" id="A0A8S3VMF2"/>
<evidence type="ECO:0000313" key="2">
    <source>
        <dbReference type="EMBL" id="CAG2257571.1"/>
    </source>
</evidence>
<protein>
    <submittedName>
        <fullName evidence="2">Uncharacterized protein</fullName>
    </submittedName>
</protein>
<dbReference type="Proteomes" id="UP000683360">
    <property type="component" value="Unassembled WGS sequence"/>
</dbReference>
<organism evidence="2 3">
    <name type="scientific">Mytilus edulis</name>
    <name type="common">Blue mussel</name>
    <dbReference type="NCBI Taxonomy" id="6550"/>
    <lineage>
        <taxon>Eukaryota</taxon>
        <taxon>Metazoa</taxon>
        <taxon>Spiralia</taxon>
        <taxon>Lophotrochozoa</taxon>
        <taxon>Mollusca</taxon>
        <taxon>Bivalvia</taxon>
        <taxon>Autobranchia</taxon>
        <taxon>Pteriomorphia</taxon>
        <taxon>Mytilida</taxon>
        <taxon>Mytiloidea</taxon>
        <taxon>Mytilidae</taxon>
        <taxon>Mytilinae</taxon>
        <taxon>Mytilus</taxon>
    </lineage>
</organism>
<feature type="compositionally biased region" description="Basic and acidic residues" evidence="1">
    <location>
        <begin position="44"/>
        <end position="67"/>
    </location>
</feature>
<reference evidence="2" key="1">
    <citation type="submission" date="2021-03" db="EMBL/GenBank/DDBJ databases">
        <authorList>
            <person name="Bekaert M."/>
        </authorList>
    </citation>
    <scope>NUCLEOTIDE SEQUENCE</scope>
</reference>
<evidence type="ECO:0000256" key="1">
    <source>
        <dbReference type="SAM" id="MobiDB-lite"/>
    </source>
</evidence>
<sequence>MKLRSGKTIRRTRSLNMNNLQGFHPLSPVPGTKVGEGTIAKDLKSIPEEATEEKHLDNSDNLDKPEDQGAAEPMPKAKTVVRISEIQKFAEIIGRRKQFAEIHNLSHQEHLKKWTVENFKAIGWLKRSNRFGVYHQEVILNNARKNAPDTNFRLDN</sequence>